<evidence type="ECO:0000256" key="4">
    <source>
        <dbReference type="ARBA" id="ARBA00022777"/>
    </source>
</evidence>
<proteinExistence type="inferred from homology"/>
<protein>
    <submittedName>
        <fullName evidence="7">2-dehydro-3-deoxygluconokinase</fullName>
        <ecNumber evidence="7">2.7.1.45</ecNumber>
    </submittedName>
</protein>
<accession>I8TWR5</accession>
<keyword evidence="3" id="KW-0547">Nucleotide-binding</keyword>
<dbReference type="PANTHER" id="PTHR43085">
    <property type="entry name" value="HEXOKINASE FAMILY MEMBER"/>
    <property type="match status" value="1"/>
</dbReference>
<dbReference type="HOGENOM" id="CLU_027634_6_0_9"/>
<evidence type="ECO:0000259" key="6">
    <source>
        <dbReference type="Pfam" id="PF00294"/>
    </source>
</evidence>
<dbReference type="EMBL" id="CP010978">
    <property type="protein sequence ID" value="AJQ26358.1"/>
    <property type="molecule type" value="Genomic_DNA"/>
</dbReference>
<dbReference type="AlphaFoldDB" id="I8TWR5"/>
<feature type="domain" description="Carbohydrate kinase PfkB" evidence="6">
    <location>
        <begin position="3"/>
        <end position="305"/>
    </location>
</feature>
<evidence type="ECO:0000256" key="1">
    <source>
        <dbReference type="ARBA" id="ARBA00010688"/>
    </source>
</evidence>
<dbReference type="OrthoDB" id="9813569at2"/>
<evidence type="ECO:0000256" key="3">
    <source>
        <dbReference type="ARBA" id="ARBA00022741"/>
    </source>
</evidence>
<dbReference type="InterPro" id="IPR050306">
    <property type="entry name" value="PfkB_Carbo_kinase"/>
</dbReference>
<dbReference type="Pfam" id="PF00294">
    <property type="entry name" value="PfkB"/>
    <property type="match status" value="1"/>
</dbReference>
<gene>
    <name evidence="7" type="ORF">JBW_01006</name>
</gene>
<reference evidence="7 8" key="1">
    <citation type="journal article" date="2015" name="Genome Announc.">
        <title>Complete Genome Sequence of Pelosinus fermentans JBW45, a Member of a Remarkably Competitive Group of Negativicutes in the Firmicutes Phylum.</title>
        <authorList>
            <person name="De Leon K.B."/>
            <person name="Utturkar S.M."/>
            <person name="Camilleri L.B."/>
            <person name="Elias D.A."/>
            <person name="Arkin A.P."/>
            <person name="Fields M.W."/>
            <person name="Brown S.D."/>
            <person name="Wall J.D."/>
        </authorList>
    </citation>
    <scope>NUCLEOTIDE SEQUENCE [LARGE SCALE GENOMIC DNA]</scope>
    <source>
        <strain evidence="7 8">JBW45</strain>
    </source>
</reference>
<comment type="similarity">
    <text evidence="1">Belongs to the carbohydrate kinase PfkB family.</text>
</comment>
<dbReference type="CDD" id="cd01166">
    <property type="entry name" value="KdgK"/>
    <property type="match status" value="1"/>
</dbReference>
<dbReference type="SUPFAM" id="SSF53613">
    <property type="entry name" value="Ribokinase-like"/>
    <property type="match status" value="1"/>
</dbReference>
<dbReference type="STRING" id="1192197.JBW_01006"/>
<dbReference type="PANTHER" id="PTHR43085:SF1">
    <property type="entry name" value="PSEUDOURIDINE KINASE-RELATED"/>
    <property type="match status" value="1"/>
</dbReference>
<keyword evidence="5" id="KW-0067">ATP-binding</keyword>
<evidence type="ECO:0000313" key="7">
    <source>
        <dbReference type="EMBL" id="AJQ26358.1"/>
    </source>
</evidence>
<dbReference type="GO" id="GO:0005524">
    <property type="term" value="F:ATP binding"/>
    <property type="evidence" value="ECO:0007669"/>
    <property type="project" value="UniProtKB-KW"/>
</dbReference>
<dbReference type="InterPro" id="IPR029056">
    <property type="entry name" value="Ribokinase-like"/>
</dbReference>
<dbReference type="GO" id="GO:0008673">
    <property type="term" value="F:2-dehydro-3-deoxygluconokinase activity"/>
    <property type="evidence" value="ECO:0007669"/>
    <property type="project" value="UniProtKB-EC"/>
</dbReference>
<reference evidence="8" key="2">
    <citation type="submission" date="2015-02" db="EMBL/GenBank/DDBJ databases">
        <title>Complete Genome Sequence of Pelosinus fermentans JBW45.</title>
        <authorList>
            <person name="De Leon K.B."/>
            <person name="Utturkar S.M."/>
            <person name="Camilleri L.B."/>
            <person name="Arkin A.P."/>
            <person name="Fields M.W."/>
            <person name="Brown S.D."/>
            <person name="Wall J.D."/>
        </authorList>
    </citation>
    <scope>NUCLEOTIDE SEQUENCE [LARGE SCALE GENOMIC DNA]</scope>
    <source>
        <strain evidence="8">JBW45</strain>
    </source>
</reference>
<evidence type="ECO:0000256" key="5">
    <source>
        <dbReference type="ARBA" id="ARBA00022840"/>
    </source>
</evidence>
<name>I8TWR5_9FIRM</name>
<dbReference type="PROSITE" id="PS00584">
    <property type="entry name" value="PFKB_KINASES_2"/>
    <property type="match status" value="1"/>
</dbReference>
<keyword evidence="4 7" id="KW-0418">Kinase</keyword>
<dbReference type="Proteomes" id="UP000005361">
    <property type="component" value="Chromosome"/>
</dbReference>
<organism evidence="7 8">
    <name type="scientific">Pelosinus fermentans JBW45</name>
    <dbReference type="NCBI Taxonomy" id="1192197"/>
    <lineage>
        <taxon>Bacteria</taxon>
        <taxon>Bacillati</taxon>
        <taxon>Bacillota</taxon>
        <taxon>Negativicutes</taxon>
        <taxon>Selenomonadales</taxon>
        <taxon>Sporomusaceae</taxon>
        <taxon>Pelosinus</taxon>
    </lineage>
</organism>
<keyword evidence="2 7" id="KW-0808">Transferase</keyword>
<dbReference type="Gene3D" id="3.40.1190.20">
    <property type="match status" value="1"/>
</dbReference>
<dbReference type="EC" id="2.7.1.45" evidence="7"/>
<dbReference type="InterPro" id="IPR002173">
    <property type="entry name" value="Carboh/pur_kinase_PfkB_CS"/>
</dbReference>
<dbReference type="InterPro" id="IPR011611">
    <property type="entry name" value="PfkB_dom"/>
</dbReference>
<sequence length="315" mass="34294">MPAVITIGESMALMIAEQSGPLEFVTSFTRKVAGAESNVAIGLSRLSHQTGWISSIGDDPFGTYIRNTIRGEGVDTSLVTVSSSYRTGMMLKEQSDIGDPKIYYYRENSAASHMNPSVLIDSYFDNAKILHITGIFPMLSPECQETVFAAIVLAKKNGLLVSFDPNIRKQLWKGEESRRMLLEIAQQADIILPGIQEAELLVDSLDWKDISAAFHSKGIRFIIMKDGAAGAYYSMKMTDDGIISGYEKGFQVKRVVDSVGAGDGFAVGVLSGILEGLPLNESVRRGNAIGSLAVMVKGDSDGYPTRKELDEYLSR</sequence>
<dbReference type="KEGG" id="pft:JBW_01006"/>
<dbReference type="RefSeq" id="WP_007955664.1">
    <property type="nucleotide sequence ID" value="NZ_CP010978.1"/>
</dbReference>
<evidence type="ECO:0000256" key="2">
    <source>
        <dbReference type="ARBA" id="ARBA00022679"/>
    </source>
</evidence>
<evidence type="ECO:0000313" key="8">
    <source>
        <dbReference type="Proteomes" id="UP000005361"/>
    </source>
</evidence>